<dbReference type="Gene3D" id="3.90.245.10">
    <property type="entry name" value="Ribonucleoside hydrolase-like"/>
    <property type="match status" value="1"/>
</dbReference>
<proteinExistence type="predicted"/>
<dbReference type="OrthoDB" id="9797882at2"/>
<dbReference type="Proteomes" id="UP000298860">
    <property type="component" value="Unassembled WGS sequence"/>
</dbReference>
<evidence type="ECO:0000313" key="5">
    <source>
        <dbReference type="EMBL" id="GDY32889.1"/>
    </source>
</evidence>
<feature type="domain" description="Inosine/uridine-preferring nucleoside hydrolase" evidence="4">
    <location>
        <begin position="15"/>
        <end position="314"/>
    </location>
</feature>
<comment type="caution">
    <text evidence="5">The sequence shown here is derived from an EMBL/GenBank/DDBJ whole genome shotgun (WGS) entry which is preliminary data.</text>
</comment>
<dbReference type="InterPro" id="IPR036452">
    <property type="entry name" value="Ribo_hydro-like"/>
</dbReference>
<dbReference type="EMBL" id="BJFL01000030">
    <property type="protein sequence ID" value="GDY32889.1"/>
    <property type="molecule type" value="Genomic_DNA"/>
</dbReference>
<dbReference type="AlphaFoldDB" id="A0A4D4JEZ6"/>
<evidence type="ECO:0000256" key="3">
    <source>
        <dbReference type="SAM" id="MobiDB-lite"/>
    </source>
</evidence>
<dbReference type="SUPFAM" id="SSF53590">
    <property type="entry name" value="Nucleoside hydrolase"/>
    <property type="match status" value="1"/>
</dbReference>
<dbReference type="PANTHER" id="PTHR12304">
    <property type="entry name" value="INOSINE-URIDINE PREFERRING NUCLEOSIDE HYDROLASE"/>
    <property type="match status" value="1"/>
</dbReference>
<protein>
    <submittedName>
        <fullName evidence="5">Nucleoside hydrolase</fullName>
    </submittedName>
</protein>
<feature type="region of interest" description="Disordered" evidence="3">
    <location>
        <begin position="82"/>
        <end position="106"/>
    </location>
</feature>
<accession>A0A4D4JEZ6</accession>
<evidence type="ECO:0000256" key="2">
    <source>
        <dbReference type="ARBA" id="ARBA00023295"/>
    </source>
</evidence>
<evidence type="ECO:0000259" key="4">
    <source>
        <dbReference type="Pfam" id="PF01156"/>
    </source>
</evidence>
<keyword evidence="1 5" id="KW-0378">Hydrolase</keyword>
<dbReference type="InterPro" id="IPR001910">
    <property type="entry name" value="Inosine/uridine_hydrolase_dom"/>
</dbReference>
<dbReference type="GO" id="GO:0006152">
    <property type="term" value="P:purine nucleoside catabolic process"/>
    <property type="evidence" value="ECO:0007669"/>
    <property type="project" value="TreeGrafter"/>
</dbReference>
<keyword evidence="6" id="KW-1185">Reference proteome</keyword>
<dbReference type="InterPro" id="IPR023186">
    <property type="entry name" value="IUNH"/>
</dbReference>
<keyword evidence="2" id="KW-0326">Glycosidase</keyword>
<dbReference type="GO" id="GO:0008477">
    <property type="term" value="F:purine nucleosidase activity"/>
    <property type="evidence" value="ECO:0007669"/>
    <property type="project" value="TreeGrafter"/>
</dbReference>
<sequence>MSEANGVAAGGRRPIVLDTDPGIDDALAILYLAAAPEVEIVAVGAAPGNLPTAMAADNALRLLDLVGLTDVPVALGAHTPLSQPPAISRAHGEDGLGGAAGPPSARRPVAHSAAEQLVGLARRRPGELTVVALGPLTNLALALLLERDLPRLLRAVVWMGGAIHRAGNRTPHAEFNAWQDPEAAELVLAAGFDLTMVPLDVTETARADRAWVAAVAASADPRARFASRMLEHFVDFYATTLGIEGCLLHDPLAAAVAATPALATTCEEREVTVELTGTHTRGMLVTDLRPTIHPCGYARRPVRVVVEADVSRLLDRLRHALVGAALPA</sequence>
<evidence type="ECO:0000256" key="1">
    <source>
        <dbReference type="ARBA" id="ARBA00022801"/>
    </source>
</evidence>
<organism evidence="5 6">
    <name type="scientific">Gandjariella thermophila</name>
    <dbReference type="NCBI Taxonomy" id="1931992"/>
    <lineage>
        <taxon>Bacteria</taxon>
        <taxon>Bacillati</taxon>
        <taxon>Actinomycetota</taxon>
        <taxon>Actinomycetes</taxon>
        <taxon>Pseudonocardiales</taxon>
        <taxon>Pseudonocardiaceae</taxon>
        <taxon>Gandjariella</taxon>
    </lineage>
</organism>
<evidence type="ECO:0000313" key="6">
    <source>
        <dbReference type="Proteomes" id="UP000298860"/>
    </source>
</evidence>
<dbReference type="GO" id="GO:0005829">
    <property type="term" value="C:cytosol"/>
    <property type="evidence" value="ECO:0007669"/>
    <property type="project" value="TreeGrafter"/>
</dbReference>
<reference evidence="6" key="1">
    <citation type="submission" date="2019-04" db="EMBL/GenBank/DDBJ databases">
        <title>Draft genome sequence of Pseudonocardiaceae bacterium SL3-2-4.</title>
        <authorList>
            <person name="Ningsih F."/>
            <person name="Yokota A."/>
            <person name="Sakai Y."/>
            <person name="Nanatani K."/>
            <person name="Yabe S."/>
            <person name="Oetari A."/>
            <person name="Sjamsuridzal W."/>
        </authorList>
    </citation>
    <scope>NUCLEOTIDE SEQUENCE [LARGE SCALE GENOMIC DNA]</scope>
    <source>
        <strain evidence="6">SL3-2-4</strain>
    </source>
</reference>
<gene>
    <name evidence="5" type="ORF">GTS_45220</name>
</gene>
<dbReference type="RefSeq" id="WP_137815879.1">
    <property type="nucleotide sequence ID" value="NZ_BJFL01000030.1"/>
</dbReference>
<name>A0A4D4JEZ6_9PSEU</name>
<dbReference type="Pfam" id="PF01156">
    <property type="entry name" value="IU_nuc_hydro"/>
    <property type="match status" value="1"/>
</dbReference>
<dbReference type="PANTHER" id="PTHR12304:SF4">
    <property type="entry name" value="URIDINE NUCLEOSIDASE"/>
    <property type="match status" value="1"/>
</dbReference>